<evidence type="ECO:0000313" key="3">
    <source>
        <dbReference type="Proteomes" id="UP000729402"/>
    </source>
</evidence>
<dbReference type="Proteomes" id="UP000729402">
    <property type="component" value="Unassembled WGS sequence"/>
</dbReference>
<organism evidence="2 3">
    <name type="scientific">Zizania palustris</name>
    <name type="common">Northern wild rice</name>
    <dbReference type="NCBI Taxonomy" id="103762"/>
    <lineage>
        <taxon>Eukaryota</taxon>
        <taxon>Viridiplantae</taxon>
        <taxon>Streptophyta</taxon>
        <taxon>Embryophyta</taxon>
        <taxon>Tracheophyta</taxon>
        <taxon>Spermatophyta</taxon>
        <taxon>Magnoliopsida</taxon>
        <taxon>Liliopsida</taxon>
        <taxon>Poales</taxon>
        <taxon>Poaceae</taxon>
        <taxon>BOP clade</taxon>
        <taxon>Oryzoideae</taxon>
        <taxon>Oryzeae</taxon>
        <taxon>Zizaniinae</taxon>
        <taxon>Zizania</taxon>
    </lineage>
</organism>
<evidence type="ECO:0000313" key="2">
    <source>
        <dbReference type="EMBL" id="KAG8069014.1"/>
    </source>
</evidence>
<evidence type="ECO:0000256" key="1">
    <source>
        <dbReference type="SAM" id="MobiDB-lite"/>
    </source>
</evidence>
<feature type="region of interest" description="Disordered" evidence="1">
    <location>
        <begin position="29"/>
        <end position="56"/>
    </location>
</feature>
<gene>
    <name evidence="2" type="ORF">GUJ93_ZPchr0005g14499</name>
</gene>
<proteinExistence type="predicted"/>
<accession>A0A8J5SMH6</accession>
<reference evidence="2" key="1">
    <citation type="journal article" date="2021" name="bioRxiv">
        <title>Whole Genome Assembly and Annotation of Northern Wild Rice, Zizania palustris L., Supports a Whole Genome Duplication in the Zizania Genus.</title>
        <authorList>
            <person name="Haas M."/>
            <person name="Kono T."/>
            <person name="Macchietto M."/>
            <person name="Millas R."/>
            <person name="McGilp L."/>
            <person name="Shao M."/>
            <person name="Duquette J."/>
            <person name="Hirsch C.N."/>
            <person name="Kimball J."/>
        </authorList>
    </citation>
    <scope>NUCLEOTIDE SEQUENCE</scope>
    <source>
        <tissue evidence="2">Fresh leaf tissue</tissue>
    </source>
</reference>
<protein>
    <submittedName>
        <fullName evidence="2">Uncharacterized protein</fullName>
    </submittedName>
</protein>
<dbReference type="EMBL" id="JAAALK010000284">
    <property type="protein sequence ID" value="KAG8069014.1"/>
    <property type="molecule type" value="Genomic_DNA"/>
</dbReference>
<keyword evidence="3" id="KW-1185">Reference proteome</keyword>
<name>A0A8J5SMH6_ZIZPA</name>
<sequence length="122" mass="13487">MAATWWWGRSCGGTLMVKHRRGDRDGAARVASAERWRRRDGGSRRREMKAEQARRCGDAETEAGRCRCSWPAWGGRGGAGHCWGEARVAGGFADLLRRFFLTSRRQPSGEGITGVGLRPSPI</sequence>
<comment type="caution">
    <text evidence="2">The sequence shown here is derived from an EMBL/GenBank/DDBJ whole genome shotgun (WGS) entry which is preliminary data.</text>
</comment>
<dbReference type="AlphaFoldDB" id="A0A8J5SMH6"/>
<reference evidence="2" key="2">
    <citation type="submission" date="2021-02" db="EMBL/GenBank/DDBJ databases">
        <authorList>
            <person name="Kimball J.A."/>
            <person name="Haas M.W."/>
            <person name="Macchietto M."/>
            <person name="Kono T."/>
            <person name="Duquette J."/>
            <person name="Shao M."/>
        </authorList>
    </citation>
    <scope>NUCLEOTIDE SEQUENCE</scope>
    <source>
        <tissue evidence="2">Fresh leaf tissue</tissue>
    </source>
</reference>